<sequence length="346" mass="37767">MCLAMRYDVVIVGGGPAGLACAELTARGGARTLVLEKNDLLGVKVCAGGITWNGLLNKLEDISERCFPEQIIQTRYQQAKLIAKTPIIATVNRTRLGRLMGRKAEAAGAEILTGCRVREISEGALWFSSPRCPRMQRIEFASLVGADGSTSVVRKHLKLPTDDYGTGINYQIPDAMEDMEWHLDSNLFGSGYGWIFPHTNTTSIGAYGYHKAISPKQLQANLISWCLKRNIAIDRCKPQAQKINFDYRGIVFGNTYLAGDAAGLASGLTGEGIYPAIISGQYVGEKILSQTHTSSEFGDLIKNHGRHRKAVKVASLHRAAGTVMAEICCLALRQKLADFSIFEMAR</sequence>
<dbReference type="OrthoDB" id="9799983at2"/>
<evidence type="ECO:0000313" key="3">
    <source>
        <dbReference type="Proteomes" id="UP000199073"/>
    </source>
</evidence>
<dbReference type="PANTHER" id="PTHR42685:SF22">
    <property type="entry name" value="CONDITIONED MEDIUM FACTOR RECEPTOR 1"/>
    <property type="match status" value="1"/>
</dbReference>
<dbReference type="AlphaFoldDB" id="A0A1H0QJG9"/>
<dbReference type="PANTHER" id="PTHR42685">
    <property type="entry name" value="GERANYLGERANYL DIPHOSPHATE REDUCTASE"/>
    <property type="match status" value="1"/>
</dbReference>
<gene>
    <name evidence="2" type="ORF">SAMN05660330_01993</name>
</gene>
<dbReference type="STRING" id="91360.SAMN05660330_01993"/>
<dbReference type="Gene3D" id="3.50.50.60">
    <property type="entry name" value="FAD/NAD(P)-binding domain"/>
    <property type="match status" value="1"/>
</dbReference>
<reference evidence="2 3" key="1">
    <citation type="submission" date="2016-10" db="EMBL/GenBank/DDBJ databases">
        <authorList>
            <person name="de Groot N.N."/>
        </authorList>
    </citation>
    <scope>NUCLEOTIDE SEQUENCE [LARGE SCALE GENOMIC DNA]</scope>
    <source>
        <strain evidence="2 3">DSM 12130</strain>
    </source>
</reference>
<dbReference type="Pfam" id="PF01494">
    <property type="entry name" value="FAD_binding_3"/>
    <property type="match status" value="1"/>
</dbReference>
<accession>A0A1H0QJG9</accession>
<evidence type="ECO:0000259" key="1">
    <source>
        <dbReference type="Pfam" id="PF01494"/>
    </source>
</evidence>
<feature type="domain" description="FAD-binding" evidence="1">
    <location>
        <begin position="7"/>
        <end position="161"/>
    </location>
</feature>
<dbReference type="GO" id="GO:0071949">
    <property type="term" value="F:FAD binding"/>
    <property type="evidence" value="ECO:0007669"/>
    <property type="project" value="InterPro"/>
</dbReference>
<protein>
    <submittedName>
        <fullName evidence="2">Geranylgeranyl reductase</fullName>
    </submittedName>
</protein>
<proteinExistence type="predicted"/>
<dbReference type="EMBL" id="FNJI01000012">
    <property type="protein sequence ID" value="SDP17467.1"/>
    <property type="molecule type" value="Genomic_DNA"/>
</dbReference>
<dbReference type="Proteomes" id="UP000199073">
    <property type="component" value="Unassembled WGS sequence"/>
</dbReference>
<dbReference type="SUPFAM" id="SSF51905">
    <property type="entry name" value="FAD/NAD(P)-binding domain"/>
    <property type="match status" value="1"/>
</dbReference>
<dbReference type="InterPro" id="IPR036188">
    <property type="entry name" value="FAD/NAD-bd_sf"/>
</dbReference>
<keyword evidence="3" id="KW-1185">Reference proteome</keyword>
<evidence type="ECO:0000313" key="2">
    <source>
        <dbReference type="EMBL" id="SDP17467.1"/>
    </source>
</evidence>
<name>A0A1H0QJG9_9BACT</name>
<dbReference type="InterPro" id="IPR002938">
    <property type="entry name" value="FAD-bd"/>
</dbReference>
<dbReference type="PROSITE" id="PS51257">
    <property type="entry name" value="PROKAR_LIPOPROTEIN"/>
    <property type="match status" value="1"/>
</dbReference>
<dbReference type="InterPro" id="IPR050407">
    <property type="entry name" value="Geranylgeranyl_reductase"/>
</dbReference>
<organism evidence="2 3">
    <name type="scientific">Desulforhopalus singaporensis</name>
    <dbReference type="NCBI Taxonomy" id="91360"/>
    <lineage>
        <taxon>Bacteria</taxon>
        <taxon>Pseudomonadati</taxon>
        <taxon>Thermodesulfobacteriota</taxon>
        <taxon>Desulfobulbia</taxon>
        <taxon>Desulfobulbales</taxon>
        <taxon>Desulfocapsaceae</taxon>
        <taxon>Desulforhopalus</taxon>
    </lineage>
</organism>
<dbReference type="PRINTS" id="PR00420">
    <property type="entry name" value="RNGMNOXGNASE"/>
</dbReference>